<accession>H6X3K8</accession>
<name>H6X3K8_9CAUD</name>
<feature type="compositionally biased region" description="Polar residues" evidence="1">
    <location>
        <begin position="124"/>
        <end position="134"/>
    </location>
</feature>
<evidence type="ECO:0000256" key="1">
    <source>
        <dbReference type="SAM" id="MobiDB-lite"/>
    </source>
</evidence>
<proteinExistence type="predicted"/>
<keyword evidence="3" id="KW-1185">Reference proteome</keyword>
<feature type="compositionally biased region" description="Basic and acidic residues" evidence="1">
    <location>
        <begin position="112"/>
        <end position="122"/>
    </location>
</feature>
<dbReference type="RefSeq" id="YP_007007206.1">
    <property type="nucleotide sequence ID" value="NC_019526.1"/>
</dbReference>
<dbReference type="GeneID" id="14012639"/>
<dbReference type="Proteomes" id="UP000007524">
    <property type="component" value="Segment"/>
</dbReference>
<protein>
    <submittedName>
        <fullName evidence="2">Uncharacterized protein</fullName>
    </submittedName>
</protein>
<feature type="compositionally biased region" description="Acidic residues" evidence="1">
    <location>
        <begin position="80"/>
        <end position="102"/>
    </location>
</feature>
<gene>
    <name evidence="2" type="ORF">RaK2_00051</name>
</gene>
<sequence length="134" mass="14736">MFDYRKLMEALDAIENGEDVQQDSAPAAKEDVVGHLKDITNSIIDILDKLQSGDADMNEVCKDLQKASDILSALAYNDSTDSDEESDTTDDTSTEEVTEDVGVDGYEPTVDNQEHRSYKEKSAPSYSSRQGFTG</sequence>
<dbReference type="KEGG" id="vg:14012639"/>
<dbReference type="EMBL" id="JQ513383">
    <property type="protein sequence ID" value="AFA44324.1"/>
    <property type="molecule type" value="Genomic_DNA"/>
</dbReference>
<reference evidence="2 3" key="1">
    <citation type="journal article" date="2012" name="J. Virol.">
        <title>Genome of Klebsiella sp.-Infecting Bacteriophage vB_KleM_RaK2.</title>
        <authorList>
            <person name="Simoliunas E."/>
            <person name="Kaliniene L."/>
            <person name="Truncaite L."/>
            <person name="Klausa V."/>
            <person name="Zajanckauskaite A."/>
            <person name="Meskys R."/>
        </authorList>
    </citation>
    <scope>NUCLEOTIDE SEQUENCE [LARGE SCALE GENOMIC DNA]</scope>
</reference>
<feature type="region of interest" description="Disordered" evidence="1">
    <location>
        <begin position="75"/>
        <end position="134"/>
    </location>
</feature>
<evidence type="ECO:0000313" key="3">
    <source>
        <dbReference type="Proteomes" id="UP000007524"/>
    </source>
</evidence>
<organism evidence="2 3">
    <name type="scientific">Klebsiella phage vB_KleM_RaK2</name>
    <dbReference type="NCBI Taxonomy" id="1147094"/>
    <lineage>
        <taxon>Viruses</taxon>
        <taxon>Duplodnaviria</taxon>
        <taxon>Heunggongvirae</taxon>
        <taxon>Uroviricota</taxon>
        <taxon>Caudoviricetes</taxon>
        <taxon>Alcyoneusvirus</taxon>
        <taxon>Alcyoneusvirus RaK2</taxon>
    </lineage>
</organism>
<evidence type="ECO:0000313" key="2">
    <source>
        <dbReference type="EMBL" id="AFA44324.1"/>
    </source>
</evidence>